<evidence type="ECO:0000256" key="12">
    <source>
        <dbReference type="SAM" id="Phobius"/>
    </source>
</evidence>
<feature type="transmembrane region" description="Helical" evidence="12">
    <location>
        <begin position="180"/>
        <end position="203"/>
    </location>
</feature>
<dbReference type="NCBIfam" id="TIGR00933">
    <property type="entry name" value="2a38"/>
    <property type="match status" value="1"/>
</dbReference>
<keyword evidence="6 10" id="KW-0630">Potassium</keyword>
<evidence type="ECO:0000256" key="5">
    <source>
        <dbReference type="ARBA" id="ARBA00022692"/>
    </source>
</evidence>
<comment type="subcellular location">
    <subcellularLocation>
        <location evidence="10">Cell inner membrane</location>
        <topology evidence="10">Multi-pass membrane protein</topology>
    </subcellularLocation>
    <subcellularLocation>
        <location evidence="1">Cell membrane</location>
        <topology evidence="1">Multi-pass membrane protein</topology>
    </subcellularLocation>
</comment>
<evidence type="ECO:0000256" key="7">
    <source>
        <dbReference type="ARBA" id="ARBA00022989"/>
    </source>
</evidence>
<feature type="binding site" evidence="11">
    <location>
        <position position="221"/>
    </location>
    <ligand>
        <name>K(+)</name>
        <dbReference type="ChEBI" id="CHEBI:29103"/>
    </ligand>
</feature>
<feature type="transmembrane region" description="Helical" evidence="12">
    <location>
        <begin position="73"/>
        <end position="94"/>
    </location>
</feature>
<feature type="binding site" evidence="11">
    <location>
        <position position="434"/>
    </location>
    <ligand>
        <name>K(+)</name>
        <dbReference type="ChEBI" id="CHEBI:29103"/>
    </ligand>
</feature>
<feature type="transmembrane region" description="Helical" evidence="12">
    <location>
        <begin position="40"/>
        <end position="61"/>
    </location>
</feature>
<feature type="binding site" evidence="11">
    <location>
        <position position="316"/>
    </location>
    <ligand>
        <name>K(+)</name>
        <dbReference type="ChEBI" id="CHEBI:29103"/>
    </ligand>
</feature>
<feature type="transmembrane region" description="Helical" evidence="12">
    <location>
        <begin position="237"/>
        <end position="259"/>
    </location>
</feature>
<evidence type="ECO:0000313" key="13">
    <source>
        <dbReference type="EMBL" id="BCA29913.1"/>
    </source>
</evidence>
<feature type="binding site" evidence="11">
    <location>
        <position position="317"/>
    </location>
    <ligand>
        <name>K(+)</name>
        <dbReference type="ChEBI" id="CHEBI:29103"/>
    </ligand>
</feature>
<evidence type="ECO:0000313" key="14">
    <source>
        <dbReference type="Proteomes" id="UP000501237"/>
    </source>
</evidence>
<evidence type="ECO:0000256" key="6">
    <source>
        <dbReference type="ARBA" id="ARBA00022958"/>
    </source>
</evidence>
<dbReference type="PANTHER" id="PTHR32024">
    <property type="entry name" value="TRK SYSTEM POTASSIUM UPTAKE PROTEIN TRKG-RELATED"/>
    <property type="match status" value="1"/>
</dbReference>
<keyword evidence="11" id="KW-0479">Metal-binding</keyword>
<feature type="binding site" evidence="11">
    <location>
        <position position="114"/>
    </location>
    <ligand>
        <name>K(+)</name>
        <dbReference type="ChEBI" id="CHEBI:29103"/>
    </ligand>
</feature>
<dbReference type="GeneID" id="57399111"/>
<evidence type="ECO:0000256" key="9">
    <source>
        <dbReference type="ARBA" id="ARBA00023136"/>
    </source>
</evidence>
<keyword evidence="9 10" id="KW-0472">Membrane</keyword>
<dbReference type="GO" id="GO:0015379">
    <property type="term" value="F:potassium:chloride symporter activity"/>
    <property type="evidence" value="ECO:0007669"/>
    <property type="project" value="InterPro"/>
</dbReference>
<keyword evidence="7 12" id="KW-1133">Transmembrane helix</keyword>
<feature type="transmembrane region" description="Helical" evidence="12">
    <location>
        <begin position="334"/>
        <end position="355"/>
    </location>
</feature>
<evidence type="ECO:0000256" key="8">
    <source>
        <dbReference type="ARBA" id="ARBA00023065"/>
    </source>
</evidence>
<protein>
    <recommendedName>
        <fullName evidence="10">Trk system potassium uptake protein</fullName>
    </recommendedName>
</protein>
<feature type="transmembrane region" description="Helical" evidence="12">
    <location>
        <begin position="395"/>
        <end position="415"/>
    </location>
</feature>
<reference evidence="13 14" key="1">
    <citation type="journal article" date="2020" name="Microbiol. Resour. Announc.">
        <title>Complete genome sequence of Pseudomonas otitidis strain MrB4, isolated from Lake Biwa in Japan.</title>
        <authorList>
            <person name="Miyazaki K."/>
            <person name="Hase E."/>
            <person name="Maruya T."/>
        </authorList>
    </citation>
    <scope>NUCLEOTIDE SEQUENCE [LARGE SCALE GENOMIC DNA]</scope>
    <source>
        <strain evidence="13 14">MrB4</strain>
    </source>
</reference>
<dbReference type="PANTHER" id="PTHR32024:SF3">
    <property type="entry name" value="TRK SYSTEM POTASSIUM UPTAKE PROTEIN"/>
    <property type="match status" value="1"/>
</dbReference>
<evidence type="ECO:0000256" key="4">
    <source>
        <dbReference type="ARBA" id="ARBA00022538"/>
    </source>
</evidence>
<feature type="transmembrane region" description="Helical" evidence="12">
    <location>
        <begin position="12"/>
        <end position="34"/>
    </location>
</feature>
<dbReference type="RefSeq" id="WP_107331696.1">
    <property type="nucleotide sequence ID" value="NZ_AP022642.1"/>
</dbReference>
<keyword evidence="3 10" id="KW-1003">Cell membrane</keyword>
<dbReference type="PIRSF" id="PIRSF006247">
    <property type="entry name" value="TrkH"/>
    <property type="match status" value="1"/>
</dbReference>
<dbReference type="EMBL" id="AP022642">
    <property type="protein sequence ID" value="BCA29913.1"/>
    <property type="molecule type" value="Genomic_DNA"/>
</dbReference>
<dbReference type="InterPro" id="IPR003445">
    <property type="entry name" value="Cat_transpt"/>
</dbReference>
<keyword evidence="8 10" id="KW-0406">Ion transport</keyword>
<keyword evidence="5 12" id="KW-0812">Transmembrane</keyword>
<keyword evidence="4 10" id="KW-0633">Potassium transport</keyword>
<dbReference type="KEGG" id="poj:PtoMrB4_38900"/>
<evidence type="ECO:0000256" key="10">
    <source>
        <dbReference type="PIRNR" id="PIRNR006247"/>
    </source>
</evidence>
<feature type="transmembrane region" description="Helical" evidence="12">
    <location>
        <begin position="271"/>
        <end position="293"/>
    </location>
</feature>
<keyword evidence="2 10" id="KW-0813">Transport</keyword>
<evidence type="ECO:0000256" key="2">
    <source>
        <dbReference type="ARBA" id="ARBA00022448"/>
    </source>
</evidence>
<evidence type="ECO:0000256" key="3">
    <source>
        <dbReference type="ARBA" id="ARBA00022475"/>
    </source>
</evidence>
<accession>A0A679GH86</accession>
<name>A0A679GH86_9GAMM</name>
<comment type="function">
    <text evidence="10">Low-affinity potassium transport system. Interacts with Trk system potassium uptake protein TrkA.</text>
</comment>
<comment type="similarity">
    <text evidence="10">Belongs to the TrkH potassium transport family.</text>
</comment>
<dbReference type="InterPro" id="IPR004772">
    <property type="entry name" value="TrkH"/>
</dbReference>
<dbReference type="GO" id="GO:0005886">
    <property type="term" value="C:plasma membrane"/>
    <property type="evidence" value="ECO:0007669"/>
    <property type="project" value="UniProtKB-SubCell"/>
</dbReference>
<dbReference type="Pfam" id="PF02386">
    <property type="entry name" value="TrkH"/>
    <property type="match status" value="1"/>
</dbReference>
<gene>
    <name evidence="13" type="ORF">PtoMrB4_38900</name>
</gene>
<dbReference type="GO" id="GO:0046872">
    <property type="term" value="F:metal ion binding"/>
    <property type="evidence" value="ECO:0007669"/>
    <property type="project" value="UniProtKB-KW"/>
</dbReference>
<dbReference type="AlphaFoldDB" id="A0A679GH86"/>
<evidence type="ECO:0000256" key="11">
    <source>
        <dbReference type="PIRSR" id="PIRSR006247-1"/>
    </source>
</evidence>
<sequence>MALPTLRLIGFIIGIFLITLAISMVIPVMTVIAYDRPQDIHAFVWSSLATFITGLGLVIPGRPEQAHLRPRDMYLLTVSSWVVVGIFAALPFLLTQHISYTDAFFESMSGITATGATVLSGLDSMSQGILIWRSLLHWLGGIGFIGMAVAILPLLRIGGMRLFQTESSDRSEKVMPRSHMVAKYIVAVYVGFTLLGTLAFWLAGMSAFDAVNHAMSAISTGGFSTSDQSLAKWQQPAVHWVAVVVMILGSLPFALYVATLRGNRKALFRDAQVRGFIGLLLVIWLVLGTWYWATTDLHWLDALRHVAVNTTSILTTTGFALGDYSLWGNFSLMLFFYLGFIGGCSGSTAGGVKIFRFQVAYILLKANLYQLIHPRAVIKQKYNGHRLDEEIVRSILTFSFFFTITICVIALGLSLQGLDWITALTGAASTVSGVGPGLGEVIGPAGNFSTLPDGSKWLLSLGMLLGRLEIITVLVICTPYFWRH</sequence>
<feature type="transmembrane region" description="Helical" evidence="12">
    <location>
        <begin position="135"/>
        <end position="159"/>
    </location>
</feature>
<dbReference type="Proteomes" id="UP000501237">
    <property type="component" value="Chromosome"/>
</dbReference>
<keyword evidence="10" id="KW-0997">Cell inner membrane</keyword>
<evidence type="ECO:0000256" key="1">
    <source>
        <dbReference type="ARBA" id="ARBA00004651"/>
    </source>
</evidence>
<organism evidence="13 14">
    <name type="scientific">Metapseudomonas otitidis</name>
    <dbReference type="NCBI Taxonomy" id="319939"/>
    <lineage>
        <taxon>Bacteria</taxon>
        <taxon>Pseudomonadati</taxon>
        <taxon>Pseudomonadota</taxon>
        <taxon>Gammaproteobacteria</taxon>
        <taxon>Pseudomonadales</taxon>
        <taxon>Pseudomonadaceae</taxon>
        <taxon>Metapseudomonas</taxon>
    </lineage>
</organism>
<proteinExistence type="inferred from homology"/>
<feature type="transmembrane region" description="Helical" evidence="12">
    <location>
        <begin position="457"/>
        <end position="482"/>
    </location>
</feature>